<proteinExistence type="predicted"/>
<feature type="region of interest" description="Disordered" evidence="1">
    <location>
        <begin position="15"/>
        <end position="48"/>
    </location>
</feature>
<sequence>MAMIVVSANIYHFERSEKSKISPSGRNDNPGLHGEHNLGGRNENQGHEVLLKKTADLRKNPVTSIGYRELSAVRNARITFELLTERDKVA</sequence>
<dbReference type="AlphaFoldDB" id="A0A932CMZ3"/>
<accession>A0A932CMZ3</accession>
<gene>
    <name evidence="2" type="ORF">HYY20_05740</name>
</gene>
<organism evidence="2 3">
    <name type="scientific">Tectimicrobiota bacterium</name>
    <dbReference type="NCBI Taxonomy" id="2528274"/>
    <lineage>
        <taxon>Bacteria</taxon>
        <taxon>Pseudomonadati</taxon>
        <taxon>Nitrospinota/Tectimicrobiota group</taxon>
        <taxon>Candidatus Tectimicrobiota</taxon>
    </lineage>
</organism>
<evidence type="ECO:0000313" key="2">
    <source>
        <dbReference type="EMBL" id="MBI2876365.1"/>
    </source>
</evidence>
<comment type="caution">
    <text evidence="2">The sequence shown here is derived from an EMBL/GenBank/DDBJ whole genome shotgun (WGS) entry which is preliminary data.</text>
</comment>
<feature type="compositionally biased region" description="Basic and acidic residues" evidence="1">
    <location>
        <begin position="33"/>
        <end position="48"/>
    </location>
</feature>
<evidence type="ECO:0000256" key="1">
    <source>
        <dbReference type="SAM" id="MobiDB-lite"/>
    </source>
</evidence>
<reference evidence="2" key="1">
    <citation type="submission" date="2020-07" db="EMBL/GenBank/DDBJ databases">
        <title>Huge and variable diversity of episymbiotic CPR bacteria and DPANN archaea in groundwater ecosystems.</title>
        <authorList>
            <person name="He C.Y."/>
            <person name="Keren R."/>
            <person name="Whittaker M."/>
            <person name="Farag I.F."/>
            <person name="Doudna J."/>
            <person name="Cate J.H.D."/>
            <person name="Banfield J.F."/>
        </authorList>
    </citation>
    <scope>NUCLEOTIDE SEQUENCE</scope>
    <source>
        <strain evidence="2">NC_groundwater_672_Ag_B-0.1um_62_36</strain>
    </source>
</reference>
<evidence type="ECO:0000313" key="3">
    <source>
        <dbReference type="Proteomes" id="UP000769766"/>
    </source>
</evidence>
<dbReference type="Proteomes" id="UP000769766">
    <property type="component" value="Unassembled WGS sequence"/>
</dbReference>
<protein>
    <submittedName>
        <fullName evidence="2">Uncharacterized protein</fullName>
    </submittedName>
</protein>
<dbReference type="EMBL" id="JACPRF010000176">
    <property type="protein sequence ID" value="MBI2876365.1"/>
    <property type="molecule type" value="Genomic_DNA"/>
</dbReference>
<name>A0A932CMZ3_UNCTE</name>